<accession>A0A3N6LYD4</accession>
<dbReference type="AlphaFoldDB" id="A0A3N6LYD4"/>
<sequence length="121" mass="13640">MPLRGLGNLAARRTRAALEESQAGRYRMSEWIYLLIEYYRTPITVIVGYAYEGLSLRVQPKTGVLRHPQDVLVIVYALASIAQAYKSIQKEDCADYCIQCMDVFRVALLPSLGIPIHTGHI</sequence>
<evidence type="ECO:0000313" key="2">
    <source>
        <dbReference type="Proteomes" id="UP000282323"/>
    </source>
</evidence>
<protein>
    <submittedName>
        <fullName evidence="1">Uncharacterized protein</fullName>
    </submittedName>
</protein>
<evidence type="ECO:0000313" key="1">
    <source>
        <dbReference type="EMBL" id="RQG94087.1"/>
    </source>
</evidence>
<dbReference type="EMBL" id="REGA01000011">
    <property type="protein sequence ID" value="RQG94087.1"/>
    <property type="molecule type" value="Genomic_DNA"/>
</dbReference>
<proteinExistence type="predicted"/>
<dbReference type="Proteomes" id="UP000282323">
    <property type="component" value="Unassembled WGS sequence"/>
</dbReference>
<keyword evidence="2" id="KW-1185">Reference proteome</keyword>
<name>A0A3N6LYD4_NATCH</name>
<comment type="caution">
    <text evidence="1">The sequence shown here is derived from an EMBL/GenBank/DDBJ whole genome shotgun (WGS) entry which is preliminary data.</text>
</comment>
<reference evidence="1 2" key="1">
    <citation type="submission" date="2018-10" db="EMBL/GenBank/DDBJ databases">
        <title>Natrarchaeobius chitinivorans gen. nov., sp. nov., and Natrarchaeobius haloalkaliphilus sp. nov., alkaliphilic, chitin-utilizing haloarchaea from hypersaline alkaline lakes.</title>
        <authorList>
            <person name="Sorokin D.Y."/>
            <person name="Elcheninov A.G."/>
            <person name="Kostrikina N.A."/>
            <person name="Bale N.J."/>
            <person name="Sinninghe Damste J.S."/>
            <person name="Khijniak T.V."/>
            <person name="Kublanov I.V."/>
            <person name="Toshchakov S.V."/>
        </authorList>
    </citation>
    <scope>NUCLEOTIDE SEQUENCE [LARGE SCALE GENOMIC DNA]</scope>
    <source>
        <strain evidence="1 2">AArcht4T</strain>
    </source>
</reference>
<organism evidence="1 2">
    <name type="scientific">Natrarchaeobius chitinivorans</name>
    <dbReference type="NCBI Taxonomy" id="1679083"/>
    <lineage>
        <taxon>Archaea</taxon>
        <taxon>Methanobacteriati</taxon>
        <taxon>Methanobacteriota</taxon>
        <taxon>Stenosarchaea group</taxon>
        <taxon>Halobacteria</taxon>
        <taxon>Halobacteriales</taxon>
        <taxon>Natrialbaceae</taxon>
        <taxon>Natrarchaeobius</taxon>
    </lineage>
</organism>
<gene>
    <name evidence="1" type="ORF">EA473_13555</name>
</gene>